<evidence type="ECO:0000313" key="4">
    <source>
        <dbReference type="Proteomes" id="UP000434223"/>
    </source>
</evidence>
<evidence type="ECO:0000313" key="1">
    <source>
        <dbReference type="EMBL" id="MUB62600.1"/>
    </source>
</evidence>
<dbReference type="Proteomes" id="UP000434223">
    <property type="component" value="Unassembled WGS sequence"/>
</dbReference>
<dbReference type="EMBL" id="QSON01000003">
    <property type="protein sequence ID" value="RGJ06131.1"/>
    <property type="molecule type" value="Genomic_DNA"/>
</dbReference>
<dbReference type="RefSeq" id="WP_006777228.1">
    <property type="nucleotide sequence ID" value="NZ_CABJBJ010000011.1"/>
</dbReference>
<dbReference type="EMBL" id="WNME01000003">
    <property type="protein sequence ID" value="MUB62600.1"/>
    <property type="molecule type" value="Genomic_DNA"/>
</dbReference>
<reference evidence="1 4" key="2">
    <citation type="submission" date="2019-09" db="EMBL/GenBank/DDBJ databases">
        <title>Draft genome sequencing of Hungatella hathewayi 123Y-2.</title>
        <authorList>
            <person name="Lv Q."/>
            <person name="Li S."/>
        </authorList>
    </citation>
    <scope>NUCLEOTIDE SEQUENCE [LARGE SCALE GENOMIC DNA]</scope>
    <source>
        <strain evidence="1 4">123Y-2</strain>
    </source>
</reference>
<dbReference type="Proteomes" id="UP000263014">
    <property type="component" value="Unassembled WGS sequence"/>
</dbReference>
<proteinExistence type="predicted"/>
<comment type="caution">
    <text evidence="2">The sequence shown here is derived from an EMBL/GenBank/DDBJ whole genome shotgun (WGS) entry which is preliminary data.</text>
</comment>
<accession>A0A174WSS2</accession>
<protein>
    <submittedName>
        <fullName evidence="2">Alcohol dehydrogenase</fullName>
    </submittedName>
</protein>
<dbReference type="AlphaFoldDB" id="A0A174WSS2"/>
<sequence length="67" mass="7786">MKMYKIDQIIELLRLGKESEDDYVGFENNEKGNLVITLKQHAPDWEDEEGFGEAVEEVELLEHAGEY</sequence>
<gene>
    <name evidence="2" type="ORF">DXD79_09085</name>
    <name evidence="1" type="ORF">GNE07_05895</name>
</gene>
<evidence type="ECO:0000313" key="3">
    <source>
        <dbReference type="Proteomes" id="UP000263014"/>
    </source>
</evidence>
<dbReference type="OrthoDB" id="2084865at2"/>
<organism evidence="2 3">
    <name type="scientific">Hungatella hathewayi</name>
    <dbReference type="NCBI Taxonomy" id="154046"/>
    <lineage>
        <taxon>Bacteria</taxon>
        <taxon>Bacillati</taxon>
        <taxon>Bacillota</taxon>
        <taxon>Clostridia</taxon>
        <taxon>Lachnospirales</taxon>
        <taxon>Lachnospiraceae</taxon>
        <taxon>Hungatella</taxon>
    </lineage>
</organism>
<dbReference type="GeneID" id="93150395"/>
<reference evidence="2 3" key="1">
    <citation type="submission" date="2018-08" db="EMBL/GenBank/DDBJ databases">
        <title>A genome reference for cultivated species of the human gut microbiota.</title>
        <authorList>
            <person name="Zou Y."/>
            <person name="Xue W."/>
            <person name="Luo G."/>
        </authorList>
    </citation>
    <scope>NUCLEOTIDE SEQUENCE [LARGE SCALE GENOMIC DNA]</scope>
    <source>
        <strain evidence="2 3">TM09-12</strain>
    </source>
</reference>
<name>A0A174WSS2_9FIRM</name>
<evidence type="ECO:0000313" key="2">
    <source>
        <dbReference type="EMBL" id="RGJ06131.1"/>
    </source>
</evidence>